<dbReference type="Gene3D" id="3.40.50.720">
    <property type="entry name" value="NAD(P)-binding Rossmann-like Domain"/>
    <property type="match status" value="1"/>
</dbReference>
<dbReference type="EMBL" id="OC864730">
    <property type="protein sequence ID" value="CAD7631900.1"/>
    <property type="molecule type" value="Genomic_DNA"/>
</dbReference>
<dbReference type="PRINTS" id="PR00081">
    <property type="entry name" value="GDHRDH"/>
</dbReference>
<dbReference type="EMBL" id="CAJPIZ010010155">
    <property type="protein sequence ID" value="CAG2112330.1"/>
    <property type="molecule type" value="Genomic_DNA"/>
</dbReference>
<proteinExistence type="inferred from homology"/>
<dbReference type="GO" id="GO:0016491">
    <property type="term" value="F:oxidoreductase activity"/>
    <property type="evidence" value="ECO:0007669"/>
    <property type="project" value="UniProtKB-KW"/>
</dbReference>
<protein>
    <submittedName>
        <fullName evidence="3">Uncharacterized protein</fullName>
    </submittedName>
</protein>
<dbReference type="AlphaFoldDB" id="A0A7R9KZH2"/>
<name>A0A7R9KZH2_9ACAR</name>
<reference evidence="3" key="1">
    <citation type="submission" date="2020-11" db="EMBL/GenBank/DDBJ databases">
        <authorList>
            <person name="Tran Van P."/>
        </authorList>
    </citation>
    <scope>NUCLEOTIDE SEQUENCE</scope>
</reference>
<organism evidence="3">
    <name type="scientific">Medioppia subpectinata</name>
    <dbReference type="NCBI Taxonomy" id="1979941"/>
    <lineage>
        <taxon>Eukaryota</taxon>
        <taxon>Metazoa</taxon>
        <taxon>Ecdysozoa</taxon>
        <taxon>Arthropoda</taxon>
        <taxon>Chelicerata</taxon>
        <taxon>Arachnida</taxon>
        <taxon>Acari</taxon>
        <taxon>Acariformes</taxon>
        <taxon>Sarcoptiformes</taxon>
        <taxon>Oribatida</taxon>
        <taxon>Brachypylina</taxon>
        <taxon>Oppioidea</taxon>
        <taxon>Oppiidae</taxon>
        <taxon>Medioppia</taxon>
    </lineage>
</organism>
<evidence type="ECO:0000313" key="4">
    <source>
        <dbReference type="Proteomes" id="UP000759131"/>
    </source>
</evidence>
<gene>
    <name evidence="3" type="ORF">OSB1V03_LOCUS12309</name>
</gene>
<dbReference type="InterPro" id="IPR036291">
    <property type="entry name" value="NAD(P)-bd_dom_sf"/>
</dbReference>
<dbReference type="PANTHER" id="PTHR43157">
    <property type="entry name" value="PHOSPHATIDYLINOSITOL-GLYCAN BIOSYNTHESIS CLASS F PROTEIN-RELATED"/>
    <property type="match status" value="1"/>
</dbReference>
<keyword evidence="1" id="KW-0560">Oxidoreductase</keyword>
<dbReference type="InterPro" id="IPR002347">
    <property type="entry name" value="SDR_fam"/>
</dbReference>
<comment type="similarity">
    <text evidence="2">Belongs to the short-chain dehydrogenases/reductases (SDR) family.</text>
</comment>
<evidence type="ECO:0000256" key="2">
    <source>
        <dbReference type="RuleBase" id="RU000363"/>
    </source>
</evidence>
<evidence type="ECO:0000256" key="1">
    <source>
        <dbReference type="ARBA" id="ARBA00023002"/>
    </source>
</evidence>
<dbReference type="Proteomes" id="UP000759131">
    <property type="component" value="Unassembled WGS sequence"/>
</dbReference>
<dbReference type="PRINTS" id="PR00080">
    <property type="entry name" value="SDRFAMILY"/>
</dbReference>
<dbReference type="PANTHER" id="PTHR43157:SF31">
    <property type="entry name" value="PHOSPHATIDYLINOSITOL-GLYCAN BIOSYNTHESIS CLASS F PROTEIN"/>
    <property type="match status" value="1"/>
</dbReference>
<accession>A0A7R9KZH2</accession>
<evidence type="ECO:0000313" key="3">
    <source>
        <dbReference type="EMBL" id="CAD7631900.1"/>
    </source>
</evidence>
<sequence length="321" mass="36004">MMLSILFTIFDGIRDLLKNLLGFRRRCESKTRLDHKVVVITGGNTGIGKETALQLTLRGAKVIIGCRDLKKGENAVKDIKCLNAKADINVMQLDLSSLSSVRHFAKTLTQNESRIDILINNAGVMLCPEWTTEDGFEMQFGTNHLGHFLLTLSVMDLLKKSAKARVINVSSKAYFTGEINFENINLRNGAYSPIKGYSQSKLANILFTRELARRLGPKNTITAYSLHPGIIQTELGRHIPALIQPIIRYVFGYMMLSIELGAQTTLYCALEPSLDNESGLYYDDCHRIDNMFANATNDTDAQKLWELSCDLVKLDTHLRLD</sequence>
<dbReference type="Pfam" id="PF00106">
    <property type="entry name" value="adh_short"/>
    <property type="match status" value="1"/>
</dbReference>
<keyword evidence="4" id="KW-1185">Reference proteome</keyword>
<dbReference type="OrthoDB" id="6411518at2759"/>
<dbReference type="SUPFAM" id="SSF51735">
    <property type="entry name" value="NAD(P)-binding Rossmann-fold domains"/>
    <property type="match status" value="1"/>
</dbReference>
<dbReference type="NCBIfam" id="NF004846">
    <property type="entry name" value="PRK06197.1"/>
    <property type="match status" value="1"/>
</dbReference>